<dbReference type="PANTHER" id="PTHR24056:SF573">
    <property type="entry name" value="PROTEIN KINASE DOMAIN-CONTAINING PROTEIN"/>
    <property type="match status" value="1"/>
</dbReference>
<feature type="compositionally biased region" description="Polar residues" evidence="8">
    <location>
        <begin position="576"/>
        <end position="587"/>
    </location>
</feature>
<dbReference type="Gene3D" id="1.10.510.10">
    <property type="entry name" value="Transferase(Phosphotransferase) domain 1"/>
    <property type="match status" value="1"/>
</dbReference>
<dbReference type="EMBL" id="OX465078">
    <property type="protein sequence ID" value="CAI9272670.1"/>
    <property type="molecule type" value="Genomic_DNA"/>
</dbReference>
<keyword evidence="11" id="KW-1185">Reference proteome</keyword>
<evidence type="ECO:0000313" key="11">
    <source>
        <dbReference type="Proteomes" id="UP001177003"/>
    </source>
</evidence>
<dbReference type="Gene3D" id="3.30.200.20">
    <property type="entry name" value="Phosphorylase Kinase, domain 1"/>
    <property type="match status" value="1"/>
</dbReference>
<keyword evidence="3" id="KW-0808">Transferase</keyword>
<dbReference type="GO" id="GO:0008353">
    <property type="term" value="F:RNA polymerase II CTD heptapeptide repeat kinase activity"/>
    <property type="evidence" value="ECO:0007669"/>
    <property type="project" value="TreeGrafter"/>
</dbReference>
<feature type="region of interest" description="Disordered" evidence="8">
    <location>
        <begin position="547"/>
        <end position="601"/>
    </location>
</feature>
<accession>A0AA35YBI2</accession>
<reference evidence="10" key="1">
    <citation type="submission" date="2023-04" db="EMBL/GenBank/DDBJ databases">
        <authorList>
            <person name="Vijverberg K."/>
            <person name="Xiong W."/>
            <person name="Schranz E."/>
        </authorList>
    </citation>
    <scope>NUCLEOTIDE SEQUENCE</scope>
</reference>
<evidence type="ECO:0000256" key="6">
    <source>
        <dbReference type="ARBA" id="ARBA00022840"/>
    </source>
</evidence>
<dbReference type="GO" id="GO:0005634">
    <property type="term" value="C:nucleus"/>
    <property type="evidence" value="ECO:0007669"/>
    <property type="project" value="TreeGrafter"/>
</dbReference>
<dbReference type="Proteomes" id="UP001177003">
    <property type="component" value="Chromosome 2"/>
</dbReference>
<dbReference type="PANTHER" id="PTHR24056">
    <property type="entry name" value="CELL DIVISION PROTEIN KINASE"/>
    <property type="match status" value="1"/>
</dbReference>
<feature type="region of interest" description="Disordered" evidence="8">
    <location>
        <begin position="499"/>
        <end position="521"/>
    </location>
</feature>
<feature type="binding site" evidence="7">
    <location>
        <position position="153"/>
    </location>
    <ligand>
        <name>ATP</name>
        <dbReference type="ChEBI" id="CHEBI:30616"/>
    </ligand>
</feature>
<evidence type="ECO:0000256" key="7">
    <source>
        <dbReference type="PROSITE-ProRule" id="PRU10141"/>
    </source>
</evidence>
<keyword evidence="4 7" id="KW-0547">Nucleotide-binding</keyword>
<dbReference type="SUPFAM" id="SSF56112">
    <property type="entry name" value="Protein kinase-like (PK-like)"/>
    <property type="match status" value="1"/>
</dbReference>
<dbReference type="GO" id="GO:0032968">
    <property type="term" value="P:positive regulation of transcription elongation by RNA polymerase II"/>
    <property type="evidence" value="ECO:0007669"/>
    <property type="project" value="TreeGrafter"/>
</dbReference>
<dbReference type="PROSITE" id="PS50011">
    <property type="entry name" value="PROTEIN_KINASE_DOM"/>
    <property type="match status" value="1"/>
</dbReference>
<sequence>MGCISSKHVAIATLSPIHDSSLTLADDDKPARRFPDANQNQDYGWRKFKHETEDNDDDDKISNDDDPAGDVVVQHSPKKPAFSISKRFGRSTVAEQVAAGWPAWLSAVAGEAIDGWVPQKSDNFERFEKIGQGTYSSVYRARDLRSGKMMALKKVRFDNFQPESVRFMAREISILRRLDHPNVMKLEGIITSRLSCNIYLVFEYMEHDLAGLLSSPDIRFTESQIKCYMRQLLKGIEHCHSRGILHRDIKTSNILVDNNGRLKIADFGLANFAASRQPLTSRVVTLWYRPPELLLGSSNYGTNVDMWSVGCVFAELFIGRPILKGRTEVEQLHKIFMLCGNPPDEFWKNSSLTLATMFKPRHAYESSLRERCKELPKSAVNLIASFLSVEPEKRMTATSALQSEYFHSRPYACDPASLPTYPPSKEIDAKFREEANRKKAGGRIRASGGSRNVRRGRQSTLSKVVQSEARRTGYLNGSRASADNLDTVSDVSQTADVSESDTICSLPPRATSSHGSLGGWSTKRRKHVSFVTPTSQDVRSFEPIYEQDLSSTSSDHQEQEEETNRYSGPMLRHAHTTNGRQEGNTRNGVHKSRFSRDAELL</sequence>
<dbReference type="Pfam" id="PF00069">
    <property type="entry name" value="Pkinase"/>
    <property type="match status" value="1"/>
</dbReference>
<evidence type="ECO:0000256" key="1">
    <source>
        <dbReference type="ARBA" id="ARBA00006485"/>
    </source>
</evidence>
<evidence type="ECO:0000256" key="3">
    <source>
        <dbReference type="ARBA" id="ARBA00022679"/>
    </source>
</evidence>
<dbReference type="GO" id="GO:0000307">
    <property type="term" value="C:cyclin-dependent protein kinase holoenzyme complex"/>
    <property type="evidence" value="ECO:0007669"/>
    <property type="project" value="TreeGrafter"/>
</dbReference>
<protein>
    <recommendedName>
        <fullName evidence="9">Protein kinase domain-containing protein</fullName>
    </recommendedName>
</protein>
<dbReference type="InterPro" id="IPR000719">
    <property type="entry name" value="Prot_kinase_dom"/>
</dbReference>
<evidence type="ECO:0000313" key="10">
    <source>
        <dbReference type="EMBL" id="CAI9272670.1"/>
    </source>
</evidence>
<dbReference type="InterPro" id="IPR008271">
    <property type="entry name" value="Ser/Thr_kinase_AS"/>
</dbReference>
<evidence type="ECO:0000256" key="5">
    <source>
        <dbReference type="ARBA" id="ARBA00022777"/>
    </source>
</evidence>
<dbReference type="FunFam" id="1.10.510.10:FF:000043">
    <property type="entry name" value="probable serine/threonine-protein kinase At1g54610"/>
    <property type="match status" value="1"/>
</dbReference>
<dbReference type="SMART" id="SM00220">
    <property type="entry name" value="S_TKc"/>
    <property type="match status" value="1"/>
</dbReference>
<dbReference type="PROSITE" id="PS00108">
    <property type="entry name" value="PROTEIN_KINASE_ST"/>
    <property type="match status" value="1"/>
</dbReference>
<evidence type="ECO:0000256" key="8">
    <source>
        <dbReference type="SAM" id="MobiDB-lite"/>
    </source>
</evidence>
<keyword evidence="6 7" id="KW-0067">ATP-binding</keyword>
<keyword evidence="5" id="KW-0418">Kinase</keyword>
<dbReference type="FunFam" id="3.30.200.20:FF:000021">
    <property type="entry name" value="probable serine/threonine-protein kinase At1g54610"/>
    <property type="match status" value="1"/>
</dbReference>
<dbReference type="InterPro" id="IPR017441">
    <property type="entry name" value="Protein_kinase_ATP_BS"/>
</dbReference>
<dbReference type="CDD" id="cd07840">
    <property type="entry name" value="STKc_CDK9_like"/>
    <property type="match status" value="1"/>
</dbReference>
<dbReference type="InterPro" id="IPR050108">
    <property type="entry name" value="CDK"/>
</dbReference>
<comment type="similarity">
    <text evidence="1">Belongs to the protein kinase superfamily. CMGC Ser/Thr protein kinase family. CDC2/CDKX subfamily.</text>
</comment>
<feature type="compositionally biased region" description="Basic and acidic residues" evidence="8">
    <location>
        <begin position="26"/>
        <end position="35"/>
    </location>
</feature>
<evidence type="ECO:0000256" key="2">
    <source>
        <dbReference type="ARBA" id="ARBA00022527"/>
    </source>
</evidence>
<dbReference type="InterPro" id="IPR011009">
    <property type="entry name" value="Kinase-like_dom_sf"/>
</dbReference>
<feature type="region of interest" description="Disordered" evidence="8">
    <location>
        <begin position="435"/>
        <end position="460"/>
    </location>
</feature>
<feature type="region of interest" description="Disordered" evidence="8">
    <location>
        <begin position="20"/>
        <end position="74"/>
    </location>
</feature>
<organism evidence="10 11">
    <name type="scientific">Lactuca saligna</name>
    <name type="common">Willowleaf lettuce</name>
    <dbReference type="NCBI Taxonomy" id="75948"/>
    <lineage>
        <taxon>Eukaryota</taxon>
        <taxon>Viridiplantae</taxon>
        <taxon>Streptophyta</taxon>
        <taxon>Embryophyta</taxon>
        <taxon>Tracheophyta</taxon>
        <taxon>Spermatophyta</taxon>
        <taxon>Magnoliopsida</taxon>
        <taxon>eudicotyledons</taxon>
        <taxon>Gunneridae</taxon>
        <taxon>Pentapetalae</taxon>
        <taxon>asterids</taxon>
        <taxon>campanulids</taxon>
        <taxon>Asterales</taxon>
        <taxon>Asteraceae</taxon>
        <taxon>Cichorioideae</taxon>
        <taxon>Cichorieae</taxon>
        <taxon>Lactucinae</taxon>
        <taxon>Lactuca</taxon>
    </lineage>
</organism>
<keyword evidence="2" id="KW-0723">Serine/threonine-protein kinase</keyword>
<gene>
    <name evidence="10" type="ORF">LSALG_LOCUS12869</name>
</gene>
<dbReference type="AlphaFoldDB" id="A0AA35YBI2"/>
<dbReference type="GO" id="GO:0005524">
    <property type="term" value="F:ATP binding"/>
    <property type="evidence" value="ECO:0007669"/>
    <property type="project" value="UniProtKB-UniRule"/>
</dbReference>
<feature type="compositionally biased region" description="Acidic residues" evidence="8">
    <location>
        <begin position="53"/>
        <end position="68"/>
    </location>
</feature>
<evidence type="ECO:0000259" key="9">
    <source>
        <dbReference type="PROSITE" id="PS50011"/>
    </source>
</evidence>
<proteinExistence type="inferred from homology"/>
<evidence type="ECO:0000256" key="4">
    <source>
        <dbReference type="ARBA" id="ARBA00022741"/>
    </source>
</evidence>
<name>A0AA35YBI2_LACSI</name>
<feature type="domain" description="Protein kinase" evidence="9">
    <location>
        <begin position="124"/>
        <end position="406"/>
    </location>
</feature>
<dbReference type="PROSITE" id="PS00107">
    <property type="entry name" value="PROTEIN_KINASE_ATP"/>
    <property type="match status" value="1"/>
</dbReference>